<evidence type="ECO:0000313" key="2">
    <source>
        <dbReference type="Proteomes" id="UP000799424"/>
    </source>
</evidence>
<dbReference type="EMBL" id="MU006235">
    <property type="protein sequence ID" value="KAF2822093.1"/>
    <property type="molecule type" value="Genomic_DNA"/>
</dbReference>
<sequence length="98" mass="10627">MTSVSTTFLPLTTTFTAPVDCLNGPWIIQNVPTTWWKAGGDHVARCFPSGFPFSKSRIVYSPGVCLAGWTSACERAITWSGSTQNIVFCCPAYVLLCS</sequence>
<reference evidence="1" key="1">
    <citation type="journal article" date="2020" name="Stud. Mycol.">
        <title>101 Dothideomycetes genomes: a test case for predicting lifestyles and emergence of pathogens.</title>
        <authorList>
            <person name="Haridas S."/>
            <person name="Albert R."/>
            <person name="Binder M."/>
            <person name="Bloem J."/>
            <person name="Labutti K."/>
            <person name="Salamov A."/>
            <person name="Andreopoulos B."/>
            <person name="Baker S."/>
            <person name="Barry K."/>
            <person name="Bills G."/>
            <person name="Bluhm B."/>
            <person name="Cannon C."/>
            <person name="Castanera R."/>
            <person name="Culley D."/>
            <person name="Daum C."/>
            <person name="Ezra D."/>
            <person name="Gonzalez J."/>
            <person name="Henrissat B."/>
            <person name="Kuo A."/>
            <person name="Liang C."/>
            <person name="Lipzen A."/>
            <person name="Lutzoni F."/>
            <person name="Magnuson J."/>
            <person name="Mondo S."/>
            <person name="Nolan M."/>
            <person name="Ohm R."/>
            <person name="Pangilinan J."/>
            <person name="Park H.-J."/>
            <person name="Ramirez L."/>
            <person name="Alfaro M."/>
            <person name="Sun H."/>
            <person name="Tritt A."/>
            <person name="Yoshinaga Y."/>
            <person name="Zwiers L.-H."/>
            <person name="Turgeon B."/>
            <person name="Goodwin S."/>
            <person name="Spatafora J."/>
            <person name="Crous P."/>
            <person name="Grigoriev I."/>
        </authorList>
    </citation>
    <scope>NUCLEOTIDE SEQUENCE</scope>
    <source>
        <strain evidence="1">CBS 113818</strain>
    </source>
</reference>
<dbReference type="OrthoDB" id="3563651at2759"/>
<dbReference type="AlphaFoldDB" id="A0A6A6ZMT5"/>
<proteinExistence type="predicted"/>
<organism evidence="1 2">
    <name type="scientific">Ophiobolus disseminans</name>
    <dbReference type="NCBI Taxonomy" id="1469910"/>
    <lineage>
        <taxon>Eukaryota</taxon>
        <taxon>Fungi</taxon>
        <taxon>Dikarya</taxon>
        <taxon>Ascomycota</taxon>
        <taxon>Pezizomycotina</taxon>
        <taxon>Dothideomycetes</taxon>
        <taxon>Pleosporomycetidae</taxon>
        <taxon>Pleosporales</taxon>
        <taxon>Pleosporineae</taxon>
        <taxon>Phaeosphaeriaceae</taxon>
        <taxon>Ophiobolus</taxon>
    </lineage>
</organism>
<gene>
    <name evidence="1" type="ORF">CC86DRAFT_95567</name>
</gene>
<evidence type="ECO:0000313" key="1">
    <source>
        <dbReference type="EMBL" id="KAF2822093.1"/>
    </source>
</evidence>
<keyword evidence="2" id="KW-1185">Reference proteome</keyword>
<accession>A0A6A6ZMT5</accession>
<name>A0A6A6ZMT5_9PLEO</name>
<protein>
    <submittedName>
        <fullName evidence="1">Uncharacterized protein</fullName>
    </submittedName>
</protein>
<dbReference type="Proteomes" id="UP000799424">
    <property type="component" value="Unassembled WGS sequence"/>
</dbReference>